<accession>A0A3G3JV44</accession>
<evidence type="ECO:0000313" key="9">
    <source>
        <dbReference type="Proteomes" id="UP000269097"/>
    </source>
</evidence>
<proteinExistence type="inferred from homology"/>
<protein>
    <submittedName>
        <fullName evidence="8">GtrA family protein</fullName>
    </submittedName>
</protein>
<feature type="transmembrane region" description="Helical" evidence="6">
    <location>
        <begin position="39"/>
        <end position="56"/>
    </location>
</feature>
<keyword evidence="3 6" id="KW-0812">Transmembrane</keyword>
<organism evidence="8 9">
    <name type="scientific">Cohnella candidum</name>
    <dbReference type="NCBI Taxonomy" id="2674991"/>
    <lineage>
        <taxon>Bacteria</taxon>
        <taxon>Bacillati</taxon>
        <taxon>Bacillota</taxon>
        <taxon>Bacilli</taxon>
        <taxon>Bacillales</taxon>
        <taxon>Paenibacillaceae</taxon>
        <taxon>Cohnella</taxon>
    </lineage>
</organism>
<dbReference type="RefSeq" id="WP_123039443.1">
    <property type="nucleotide sequence ID" value="NZ_CP033433.1"/>
</dbReference>
<keyword evidence="4 6" id="KW-1133">Transmembrane helix</keyword>
<feature type="transmembrane region" description="Helical" evidence="6">
    <location>
        <begin position="12"/>
        <end position="33"/>
    </location>
</feature>
<dbReference type="InterPro" id="IPR007267">
    <property type="entry name" value="GtrA_DPMS_TM"/>
</dbReference>
<dbReference type="PANTHER" id="PTHR38459:SF1">
    <property type="entry name" value="PROPHAGE BACTOPRENOL-LINKED GLUCOSE TRANSLOCASE HOMOLOG"/>
    <property type="match status" value="1"/>
</dbReference>
<sequence>MLSKEKIRMAKFVLVGMMNTGVDFAVFVSLVYGLSFSSALAQLVSYVIGVINSYVWNRKWTFQASGNGSVTEAVRFVVLTGTSFAAATALLLVLQHGFGWSPILAKAASVFVSMVVNYAGSRFWVFRMESRETRTE</sequence>
<feature type="transmembrane region" description="Helical" evidence="6">
    <location>
        <begin position="103"/>
        <end position="125"/>
    </location>
</feature>
<evidence type="ECO:0000256" key="6">
    <source>
        <dbReference type="SAM" id="Phobius"/>
    </source>
</evidence>
<evidence type="ECO:0000256" key="5">
    <source>
        <dbReference type="ARBA" id="ARBA00023136"/>
    </source>
</evidence>
<evidence type="ECO:0000259" key="7">
    <source>
        <dbReference type="Pfam" id="PF04138"/>
    </source>
</evidence>
<feature type="domain" description="GtrA/DPMS transmembrane" evidence="7">
    <location>
        <begin position="11"/>
        <end position="126"/>
    </location>
</feature>
<evidence type="ECO:0000256" key="4">
    <source>
        <dbReference type="ARBA" id="ARBA00022989"/>
    </source>
</evidence>
<dbReference type="GO" id="GO:0000271">
    <property type="term" value="P:polysaccharide biosynthetic process"/>
    <property type="evidence" value="ECO:0007669"/>
    <property type="project" value="InterPro"/>
</dbReference>
<evidence type="ECO:0000256" key="1">
    <source>
        <dbReference type="ARBA" id="ARBA00004141"/>
    </source>
</evidence>
<dbReference type="KEGG" id="coh:EAV92_01510"/>
<dbReference type="AlphaFoldDB" id="A0A3G3JV44"/>
<dbReference type="EMBL" id="CP033433">
    <property type="protein sequence ID" value="AYQ71379.1"/>
    <property type="molecule type" value="Genomic_DNA"/>
</dbReference>
<evidence type="ECO:0000256" key="2">
    <source>
        <dbReference type="ARBA" id="ARBA00009399"/>
    </source>
</evidence>
<reference evidence="8 9" key="1">
    <citation type="submission" date="2018-10" db="EMBL/GenBank/DDBJ databases">
        <title>Genome Sequence of Cohnella sp.</title>
        <authorList>
            <person name="Srinivasan S."/>
            <person name="Kim M.K."/>
        </authorList>
    </citation>
    <scope>NUCLEOTIDE SEQUENCE [LARGE SCALE GENOMIC DNA]</scope>
    <source>
        <strain evidence="8 9">18JY8-7</strain>
    </source>
</reference>
<dbReference type="Pfam" id="PF04138">
    <property type="entry name" value="GtrA_DPMS_TM"/>
    <property type="match status" value="1"/>
</dbReference>
<keyword evidence="9" id="KW-1185">Reference proteome</keyword>
<gene>
    <name evidence="8" type="ORF">EAV92_01510</name>
</gene>
<feature type="transmembrane region" description="Helical" evidence="6">
    <location>
        <begin position="76"/>
        <end position="97"/>
    </location>
</feature>
<evidence type="ECO:0000313" key="8">
    <source>
        <dbReference type="EMBL" id="AYQ71379.1"/>
    </source>
</evidence>
<dbReference type="InterPro" id="IPR051401">
    <property type="entry name" value="GtrA_CellWall_Glycosyl"/>
</dbReference>
<keyword evidence="5 6" id="KW-0472">Membrane</keyword>
<name>A0A3G3JV44_9BACL</name>
<dbReference type="PANTHER" id="PTHR38459">
    <property type="entry name" value="PROPHAGE BACTOPRENOL-LINKED GLUCOSE TRANSLOCASE HOMOLOG"/>
    <property type="match status" value="1"/>
</dbReference>
<dbReference type="Proteomes" id="UP000269097">
    <property type="component" value="Chromosome"/>
</dbReference>
<dbReference type="GO" id="GO:0005886">
    <property type="term" value="C:plasma membrane"/>
    <property type="evidence" value="ECO:0007669"/>
    <property type="project" value="TreeGrafter"/>
</dbReference>
<comment type="subcellular location">
    <subcellularLocation>
        <location evidence="1">Membrane</location>
        <topology evidence="1">Multi-pass membrane protein</topology>
    </subcellularLocation>
</comment>
<comment type="similarity">
    <text evidence="2">Belongs to the GtrA family.</text>
</comment>
<evidence type="ECO:0000256" key="3">
    <source>
        <dbReference type="ARBA" id="ARBA00022692"/>
    </source>
</evidence>